<feature type="repeat" description="PPR" evidence="3">
    <location>
        <begin position="199"/>
        <end position="233"/>
    </location>
</feature>
<dbReference type="Pfam" id="PF01535">
    <property type="entry name" value="PPR"/>
    <property type="match status" value="1"/>
</dbReference>
<dbReference type="NCBIfam" id="TIGR00756">
    <property type="entry name" value="PPR"/>
    <property type="match status" value="4"/>
</dbReference>
<dbReference type="InterPro" id="IPR002885">
    <property type="entry name" value="PPR_rpt"/>
</dbReference>
<dbReference type="Pfam" id="PF13041">
    <property type="entry name" value="PPR_2"/>
    <property type="match status" value="1"/>
</dbReference>
<reference evidence="4 5" key="1">
    <citation type="submission" date="2021-09" db="EMBL/GenBank/DDBJ databases">
        <title>Genomic insights and catalytic innovation underlie evolution of tropane alkaloids biosynthesis.</title>
        <authorList>
            <person name="Wang Y.-J."/>
            <person name="Tian T."/>
            <person name="Huang J.-P."/>
            <person name="Huang S.-X."/>
        </authorList>
    </citation>
    <scope>NUCLEOTIDE SEQUENCE [LARGE SCALE GENOMIC DNA]</scope>
    <source>
        <strain evidence="4">KIB-2018</strain>
        <tissue evidence="4">Leaf</tissue>
    </source>
</reference>
<evidence type="ECO:0000313" key="4">
    <source>
        <dbReference type="EMBL" id="KAJ8764260.1"/>
    </source>
</evidence>
<feature type="repeat" description="PPR" evidence="3">
    <location>
        <begin position="164"/>
        <end position="198"/>
    </location>
</feature>
<organism evidence="4 5">
    <name type="scientific">Erythroxylum novogranatense</name>
    <dbReference type="NCBI Taxonomy" id="1862640"/>
    <lineage>
        <taxon>Eukaryota</taxon>
        <taxon>Viridiplantae</taxon>
        <taxon>Streptophyta</taxon>
        <taxon>Embryophyta</taxon>
        <taxon>Tracheophyta</taxon>
        <taxon>Spermatophyta</taxon>
        <taxon>Magnoliopsida</taxon>
        <taxon>eudicotyledons</taxon>
        <taxon>Gunneridae</taxon>
        <taxon>Pentapetalae</taxon>
        <taxon>rosids</taxon>
        <taxon>fabids</taxon>
        <taxon>Malpighiales</taxon>
        <taxon>Erythroxylaceae</taxon>
        <taxon>Erythroxylum</taxon>
    </lineage>
</organism>
<evidence type="ECO:0000256" key="2">
    <source>
        <dbReference type="ARBA" id="ARBA00022737"/>
    </source>
</evidence>
<feature type="repeat" description="PPR" evidence="3">
    <location>
        <begin position="93"/>
        <end position="127"/>
    </location>
</feature>
<name>A0AAV8TBY7_9ROSI</name>
<evidence type="ECO:0000256" key="3">
    <source>
        <dbReference type="PROSITE-ProRule" id="PRU00708"/>
    </source>
</evidence>
<dbReference type="PANTHER" id="PTHR47447">
    <property type="entry name" value="OS03G0856100 PROTEIN"/>
    <property type="match status" value="1"/>
</dbReference>
<proteinExistence type="inferred from homology"/>
<accession>A0AAV8TBY7</accession>
<keyword evidence="5" id="KW-1185">Reference proteome</keyword>
<dbReference type="PROSITE" id="PS51375">
    <property type="entry name" value="PPR"/>
    <property type="match status" value="4"/>
</dbReference>
<dbReference type="Proteomes" id="UP001159364">
    <property type="component" value="Linkage Group LG05"/>
</dbReference>
<feature type="repeat" description="PPR" evidence="3">
    <location>
        <begin position="268"/>
        <end position="298"/>
    </location>
</feature>
<sequence>MASSLRLRHLCTAANCTSTFSISSALQIYSFAFGKYNSPLSSPYAQELTIRRLAKSQRFTDIETLLRFDSFVVPYWLGTTIETNHKNNLKIKQEPFLGTLIRSYGQAGMFDHALRTFEQMDELGTSQSVISFNALLSACTWSKLYITFPVLFNDVSSKYGILPDSISYGILIKSYCDAGMPEKAVERLSEMKEKGLEVSAVTFTTIVSSFYKKGKSEEAKRLWNEMVKKGRELDVAAFNVKIMHSQGGKPEKVKEFMEEMGSLGLKPDAISYNYLMISYCKTGRMEEAENVYKSLQENDAGEYEKWYKFFKGSVRVRKIPDFAIMKGLVVKKKMKEAKGVIGTIKKTFPPNLLNA</sequence>
<evidence type="ECO:0000313" key="5">
    <source>
        <dbReference type="Proteomes" id="UP001159364"/>
    </source>
</evidence>
<dbReference type="PANTHER" id="PTHR47447:SF21">
    <property type="entry name" value="PENTACOTRIPEPTIDE-REPEAT REGION OF PRORP DOMAIN-CONTAINING PROTEIN"/>
    <property type="match status" value="1"/>
</dbReference>
<keyword evidence="2" id="KW-0677">Repeat</keyword>
<evidence type="ECO:0000256" key="1">
    <source>
        <dbReference type="ARBA" id="ARBA00007626"/>
    </source>
</evidence>
<comment type="caution">
    <text evidence="4">The sequence shown here is derived from an EMBL/GenBank/DDBJ whole genome shotgun (WGS) entry which is preliminary data.</text>
</comment>
<dbReference type="AlphaFoldDB" id="A0AAV8TBY7"/>
<dbReference type="Gene3D" id="1.25.40.10">
    <property type="entry name" value="Tetratricopeptide repeat domain"/>
    <property type="match status" value="3"/>
</dbReference>
<dbReference type="SUPFAM" id="SSF48452">
    <property type="entry name" value="TPR-like"/>
    <property type="match status" value="1"/>
</dbReference>
<protein>
    <recommendedName>
        <fullName evidence="6">Pentatricopeptide repeat-containing protein</fullName>
    </recommendedName>
</protein>
<comment type="similarity">
    <text evidence="1">Belongs to the PPR family. P subfamily.</text>
</comment>
<evidence type="ECO:0008006" key="6">
    <source>
        <dbReference type="Google" id="ProtNLM"/>
    </source>
</evidence>
<dbReference type="InterPro" id="IPR011990">
    <property type="entry name" value="TPR-like_helical_dom_sf"/>
</dbReference>
<gene>
    <name evidence="4" type="ORF">K2173_006000</name>
</gene>
<dbReference type="EMBL" id="JAIWQS010000005">
    <property type="protein sequence ID" value="KAJ8764260.1"/>
    <property type="molecule type" value="Genomic_DNA"/>
</dbReference>
<dbReference type="Pfam" id="PF12854">
    <property type="entry name" value="PPR_1"/>
    <property type="match status" value="1"/>
</dbReference>